<sequence>MAGAHPVGFRAQYDSLPVSRSGNSIGRRPSVLRAFAILVGSFALSTLAYRLVVPLESASAEQWLLMKQGGDHLSMFHSLDPLKLAYSSLGSLRGSGDSALQQKGVVDPVVRKLMRVAANHIRIRTPSLKLRRKGSGEFASYSRPQSSKKVI</sequence>
<reference evidence="1" key="1">
    <citation type="submission" date="2021-01" db="EMBL/GenBank/DDBJ databases">
        <authorList>
            <person name="Corre E."/>
            <person name="Pelletier E."/>
            <person name="Niang G."/>
            <person name="Scheremetjew M."/>
            <person name="Finn R."/>
            <person name="Kale V."/>
            <person name="Holt S."/>
            <person name="Cochrane G."/>
            <person name="Meng A."/>
            <person name="Brown T."/>
            <person name="Cohen L."/>
        </authorList>
    </citation>
    <scope>NUCLEOTIDE SEQUENCE</scope>
    <source>
        <strain evidence="1">CCAP979/52</strain>
    </source>
</reference>
<proteinExistence type="predicted"/>
<dbReference type="EMBL" id="HBEZ01027253">
    <property type="protein sequence ID" value="CAD8637378.1"/>
    <property type="molecule type" value="Transcribed_RNA"/>
</dbReference>
<protein>
    <submittedName>
        <fullName evidence="1">Uncharacterized protein</fullName>
    </submittedName>
</protein>
<gene>
    <name evidence="1" type="ORF">CCUR1050_LOCUS15062</name>
</gene>
<evidence type="ECO:0000313" key="1">
    <source>
        <dbReference type="EMBL" id="CAD8637378.1"/>
    </source>
</evidence>
<accession>A0A7S0QLN2</accession>
<dbReference type="AlphaFoldDB" id="A0A7S0QLN2"/>
<organism evidence="1">
    <name type="scientific">Cryptomonas curvata</name>
    <dbReference type="NCBI Taxonomy" id="233186"/>
    <lineage>
        <taxon>Eukaryota</taxon>
        <taxon>Cryptophyceae</taxon>
        <taxon>Cryptomonadales</taxon>
        <taxon>Cryptomonadaceae</taxon>
        <taxon>Cryptomonas</taxon>
    </lineage>
</organism>
<name>A0A7S0QLN2_9CRYP</name>